<dbReference type="AlphaFoldDB" id="A0AAW0AW66"/>
<reference evidence="1 2" key="1">
    <citation type="journal article" date="2024" name="J Genomics">
        <title>Draft genome sequencing and assembly of Favolaschia claudopus CIRM-BRFM 2984 isolated from oak limbs.</title>
        <authorList>
            <person name="Navarro D."/>
            <person name="Drula E."/>
            <person name="Chaduli D."/>
            <person name="Cazenave R."/>
            <person name="Ahrendt S."/>
            <person name="Wang J."/>
            <person name="Lipzen A."/>
            <person name="Daum C."/>
            <person name="Barry K."/>
            <person name="Grigoriev I.V."/>
            <person name="Favel A."/>
            <person name="Rosso M.N."/>
            <person name="Martin F."/>
        </authorList>
    </citation>
    <scope>NUCLEOTIDE SEQUENCE [LARGE SCALE GENOMIC DNA]</scope>
    <source>
        <strain evidence="1 2">CIRM-BRFM 2984</strain>
    </source>
</reference>
<comment type="caution">
    <text evidence="1">The sequence shown here is derived from an EMBL/GenBank/DDBJ whole genome shotgun (WGS) entry which is preliminary data.</text>
</comment>
<gene>
    <name evidence="1" type="ORF">R3P38DRAFT_2785861</name>
</gene>
<dbReference type="Proteomes" id="UP001362999">
    <property type="component" value="Unassembled WGS sequence"/>
</dbReference>
<dbReference type="EMBL" id="JAWWNJ010000050">
    <property type="protein sequence ID" value="KAK7016691.1"/>
    <property type="molecule type" value="Genomic_DNA"/>
</dbReference>
<evidence type="ECO:0000313" key="2">
    <source>
        <dbReference type="Proteomes" id="UP001362999"/>
    </source>
</evidence>
<protein>
    <submittedName>
        <fullName evidence="1">Uncharacterized protein</fullName>
    </submittedName>
</protein>
<evidence type="ECO:0000313" key="1">
    <source>
        <dbReference type="EMBL" id="KAK7016691.1"/>
    </source>
</evidence>
<organism evidence="1 2">
    <name type="scientific">Favolaschia claudopus</name>
    <dbReference type="NCBI Taxonomy" id="2862362"/>
    <lineage>
        <taxon>Eukaryota</taxon>
        <taxon>Fungi</taxon>
        <taxon>Dikarya</taxon>
        <taxon>Basidiomycota</taxon>
        <taxon>Agaricomycotina</taxon>
        <taxon>Agaricomycetes</taxon>
        <taxon>Agaricomycetidae</taxon>
        <taxon>Agaricales</taxon>
        <taxon>Marasmiineae</taxon>
        <taxon>Mycenaceae</taxon>
        <taxon>Favolaschia</taxon>
    </lineage>
</organism>
<proteinExistence type="predicted"/>
<sequence length="153" mass="17281">MSRKGRIIVPMLRELSLRKYHDMGVAMGEGMERNFERIPNHSKAQNRLLPSQLRENVGAAVEITTATILSVRIIRLAHLFFTMGVRSSMIMQKPSGSAKTNPASEETTEQFKQIVDESEVEEGNVDGVQYDSEYTLEECSEYSDYENDVSAQC</sequence>
<name>A0AAW0AW66_9AGAR</name>
<accession>A0AAW0AW66</accession>
<keyword evidence="2" id="KW-1185">Reference proteome</keyword>